<proteinExistence type="predicted"/>
<reference evidence="1 2" key="1">
    <citation type="submission" date="2023-09" db="EMBL/GenBank/DDBJ databases">
        <authorList>
            <person name="Wang M."/>
        </authorList>
    </citation>
    <scope>NUCLEOTIDE SEQUENCE [LARGE SCALE GENOMIC DNA]</scope>
    <source>
        <strain evidence="1">GT-2023</strain>
        <tissue evidence="1">Liver</tissue>
    </source>
</reference>
<organism evidence="1 2">
    <name type="scientific">Cirrhinus molitorella</name>
    <name type="common">mud carp</name>
    <dbReference type="NCBI Taxonomy" id="172907"/>
    <lineage>
        <taxon>Eukaryota</taxon>
        <taxon>Metazoa</taxon>
        <taxon>Chordata</taxon>
        <taxon>Craniata</taxon>
        <taxon>Vertebrata</taxon>
        <taxon>Euteleostomi</taxon>
        <taxon>Actinopterygii</taxon>
        <taxon>Neopterygii</taxon>
        <taxon>Teleostei</taxon>
        <taxon>Ostariophysi</taxon>
        <taxon>Cypriniformes</taxon>
        <taxon>Cyprinidae</taxon>
        <taxon>Labeoninae</taxon>
        <taxon>Labeonini</taxon>
        <taxon>Cirrhinus</taxon>
    </lineage>
</organism>
<name>A0ABR3LI30_9TELE</name>
<dbReference type="EMBL" id="JAYMGO010000021">
    <property type="protein sequence ID" value="KAL1252546.1"/>
    <property type="molecule type" value="Genomic_DNA"/>
</dbReference>
<sequence>MTEAGLRVQPNLNRFSVSTIVRTFREENRIARLPHAGGRTAIFTQEKEALDNIIRPREIQERVIKDNTHYQGIDSVSISTTDCVLYHNRMRMKRVYGVPFERNSPRVKEL</sequence>
<dbReference type="Proteomes" id="UP001558613">
    <property type="component" value="Unassembled WGS sequence"/>
</dbReference>
<evidence type="ECO:0000313" key="1">
    <source>
        <dbReference type="EMBL" id="KAL1252546.1"/>
    </source>
</evidence>
<gene>
    <name evidence="1" type="ORF">QQF64_017239</name>
</gene>
<comment type="caution">
    <text evidence="1">The sequence shown here is derived from an EMBL/GenBank/DDBJ whole genome shotgun (WGS) entry which is preliminary data.</text>
</comment>
<protein>
    <recommendedName>
        <fullName evidence="3">Transposase</fullName>
    </recommendedName>
</protein>
<evidence type="ECO:0008006" key="3">
    <source>
        <dbReference type="Google" id="ProtNLM"/>
    </source>
</evidence>
<accession>A0ABR3LI30</accession>
<evidence type="ECO:0000313" key="2">
    <source>
        <dbReference type="Proteomes" id="UP001558613"/>
    </source>
</evidence>
<keyword evidence="2" id="KW-1185">Reference proteome</keyword>